<evidence type="ECO:0000313" key="3">
    <source>
        <dbReference type="Proteomes" id="UP000529417"/>
    </source>
</evidence>
<feature type="transmembrane region" description="Helical" evidence="1">
    <location>
        <begin position="96"/>
        <end position="115"/>
    </location>
</feature>
<accession>A0A7Z0I2E6</accession>
<feature type="transmembrane region" description="Helical" evidence="1">
    <location>
        <begin position="12"/>
        <end position="32"/>
    </location>
</feature>
<feature type="transmembrane region" description="Helical" evidence="1">
    <location>
        <begin position="122"/>
        <end position="143"/>
    </location>
</feature>
<comment type="caution">
    <text evidence="2">The sequence shown here is derived from an EMBL/GenBank/DDBJ whole genome shotgun (WGS) entry which is preliminary data.</text>
</comment>
<keyword evidence="1" id="KW-1133">Transmembrane helix</keyword>
<dbReference type="Proteomes" id="UP000529417">
    <property type="component" value="Unassembled WGS sequence"/>
</dbReference>
<gene>
    <name evidence="2" type="ORF">HUK65_17025</name>
</gene>
<evidence type="ECO:0000256" key="1">
    <source>
        <dbReference type="SAM" id="Phobius"/>
    </source>
</evidence>
<sequence>MNLDWTRCDTPWVYIPSFIFAPAFCIGAIYVLPNFSALFVLFGLLIFSWFVIFLWVFRRHNVLIAFSIVPALFGPTLAQVILVFHGYDLERVPSLLIPYCFLWASLISLLGYFLFGPKTIGYLIFMSLVLMVLFVVTTLVPVDSSLSLIDGPEIFLSLSAPDVSLLFAARFALVVMVVMLSVILPAR</sequence>
<dbReference type="EMBL" id="JACBXS010000062">
    <property type="protein sequence ID" value="NYS26686.1"/>
    <property type="molecule type" value="Genomic_DNA"/>
</dbReference>
<proteinExistence type="predicted"/>
<reference evidence="2 3" key="1">
    <citation type="journal article" date="2000" name="Arch. Microbiol.">
        <title>Rhodobaca bogoriensis gen. nov. and sp. nov., an alkaliphilic purple nonsulfur bacterium from African Rift Valley soda lakes.</title>
        <authorList>
            <person name="Milford A.D."/>
            <person name="Achenbach L.A."/>
            <person name="Jung D.O."/>
            <person name="Madigan M.T."/>
        </authorList>
    </citation>
    <scope>NUCLEOTIDE SEQUENCE [LARGE SCALE GENOMIC DNA]</scope>
    <source>
        <strain evidence="2 3">2376</strain>
    </source>
</reference>
<keyword evidence="1" id="KW-0472">Membrane</keyword>
<feature type="transmembrane region" description="Helical" evidence="1">
    <location>
        <begin position="163"/>
        <end position="184"/>
    </location>
</feature>
<name>A0A7Z0I2E6_9RHOB</name>
<feature type="transmembrane region" description="Helical" evidence="1">
    <location>
        <begin position="64"/>
        <end position="84"/>
    </location>
</feature>
<feature type="transmembrane region" description="Helical" evidence="1">
    <location>
        <begin position="38"/>
        <end position="57"/>
    </location>
</feature>
<keyword evidence="1" id="KW-0812">Transmembrane</keyword>
<protein>
    <submittedName>
        <fullName evidence="2">Uncharacterized protein</fullName>
    </submittedName>
</protein>
<evidence type="ECO:0000313" key="2">
    <source>
        <dbReference type="EMBL" id="NYS26686.1"/>
    </source>
</evidence>
<dbReference type="AlphaFoldDB" id="A0A7Z0I2E6"/>
<keyword evidence="3" id="KW-1185">Reference proteome</keyword>
<dbReference type="RefSeq" id="WP_179907478.1">
    <property type="nucleotide sequence ID" value="NZ_JACBXS010000062.1"/>
</dbReference>
<organism evidence="2 3">
    <name type="scientific">Rhabdonatronobacter sediminivivens</name>
    <dbReference type="NCBI Taxonomy" id="2743469"/>
    <lineage>
        <taxon>Bacteria</taxon>
        <taxon>Pseudomonadati</taxon>
        <taxon>Pseudomonadota</taxon>
        <taxon>Alphaproteobacteria</taxon>
        <taxon>Rhodobacterales</taxon>
        <taxon>Paracoccaceae</taxon>
        <taxon>Rhabdonatronobacter</taxon>
    </lineage>
</organism>